<reference evidence="7" key="2">
    <citation type="journal article" date="2021" name="PeerJ">
        <title>Extensive microbial diversity within the chicken gut microbiome revealed by metagenomics and culture.</title>
        <authorList>
            <person name="Gilroy R."/>
            <person name="Ravi A."/>
            <person name="Getino M."/>
            <person name="Pursley I."/>
            <person name="Horton D.L."/>
            <person name="Alikhan N.F."/>
            <person name="Baker D."/>
            <person name="Gharbi K."/>
            <person name="Hall N."/>
            <person name="Watson M."/>
            <person name="Adriaenssens E.M."/>
            <person name="Foster-Nyarko E."/>
            <person name="Jarju S."/>
            <person name="Secka A."/>
            <person name="Antonio M."/>
            <person name="Oren A."/>
            <person name="Chaudhuri R.R."/>
            <person name="La Ragione R."/>
            <person name="Hildebrand F."/>
            <person name="Pallen M.J."/>
        </authorList>
    </citation>
    <scope>NUCLEOTIDE SEQUENCE</scope>
    <source>
        <strain evidence="7">CHK152-2871</strain>
    </source>
</reference>
<comment type="caution">
    <text evidence="7">The sequence shown here is derived from an EMBL/GenBank/DDBJ whole genome shotgun (WGS) entry which is preliminary data.</text>
</comment>
<protein>
    <submittedName>
        <fullName evidence="7">Glutaredoxin</fullName>
    </submittedName>
</protein>
<evidence type="ECO:0000256" key="1">
    <source>
        <dbReference type="ARBA" id="ARBA00007787"/>
    </source>
</evidence>
<reference evidence="7" key="1">
    <citation type="submission" date="2020-10" db="EMBL/GenBank/DDBJ databases">
        <authorList>
            <person name="Gilroy R."/>
        </authorList>
    </citation>
    <scope>NUCLEOTIDE SEQUENCE</scope>
    <source>
        <strain evidence="7">CHK152-2871</strain>
    </source>
</reference>
<evidence type="ECO:0000259" key="6">
    <source>
        <dbReference type="Pfam" id="PF00462"/>
    </source>
</evidence>
<dbReference type="InterPro" id="IPR002109">
    <property type="entry name" value="Glutaredoxin"/>
</dbReference>
<keyword evidence="4" id="KW-1015">Disulfide bond</keyword>
<dbReference type="SUPFAM" id="SSF52833">
    <property type="entry name" value="Thioredoxin-like"/>
    <property type="match status" value="1"/>
</dbReference>
<keyword evidence="3" id="KW-0249">Electron transport</keyword>
<sequence length="83" mass="9785">MNVEIYTVDYCPYCKKALAFFDEHNVEYKRIRIDQDESTWRKKLGEMYNIKGDVTVPQIIIDNKRIGGYSDLMAAVENKTLKF</sequence>
<keyword evidence="5" id="KW-0676">Redox-active center</keyword>
<dbReference type="AlphaFoldDB" id="A0A9D1FJB8"/>
<dbReference type="Gene3D" id="3.40.30.10">
    <property type="entry name" value="Glutaredoxin"/>
    <property type="match status" value="1"/>
</dbReference>
<dbReference type="PANTHER" id="PTHR46679">
    <property type="match status" value="1"/>
</dbReference>
<evidence type="ECO:0000256" key="3">
    <source>
        <dbReference type="ARBA" id="ARBA00022982"/>
    </source>
</evidence>
<dbReference type="PRINTS" id="PR00160">
    <property type="entry name" value="GLUTAREDOXIN"/>
</dbReference>
<dbReference type="InterPro" id="IPR014025">
    <property type="entry name" value="Glutaredoxin_subgr"/>
</dbReference>
<dbReference type="Proteomes" id="UP000886865">
    <property type="component" value="Unassembled WGS sequence"/>
</dbReference>
<evidence type="ECO:0000256" key="2">
    <source>
        <dbReference type="ARBA" id="ARBA00022448"/>
    </source>
</evidence>
<feature type="domain" description="Glutaredoxin" evidence="6">
    <location>
        <begin position="3"/>
        <end position="66"/>
    </location>
</feature>
<proteinExistence type="inferred from homology"/>
<gene>
    <name evidence="7" type="ORF">IAA86_05895</name>
</gene>
<accession>A0A9D1FJB8</accession>
<evidence type="ECO:0000256" key="4">
    <source>
        <dbReference type="ARBA" id="ARBA00023157"/>
    </source>
</evidence>
<keyword evidence="2" id="KW-0813">Transport</keyword>
<dbReference type="Pfam" id="PF00462">
    <property type="entry name" value="Glutaredoxin"/>
    <property type="match status" value="1"/>
</dbReference>
<evidence type="ECO:0000256" key="5">
    <source>
        <dbReference type="ARBA" id="ARBA00023284"/>
    </source>
</evidence>
<dbReference type="InterPro" id="IPR036249">
    <property type="entry name" value="Thioredoxin-like_sf"/>
</dbReference>
<dbReference type="EMBL" id="DVJQ01000049">
    <property type="protein sequence ID" value="HIS74532.1"/>
    <property type="molecule type" value="Genomic_DNA"/>
</dbReference>
<evidence type="ECO:0000313" key="7">
    <source>
        <dbReference type="EMBL" id="HIS74532.1"/>
    </source>
</evidence>
<organism evidence="7 8">
    <name type="scientific">Candidatus Galligastranaerophilus intestinavium</name>
    <dbReference type="NCBI Taxonomy" id="2840836"/>
    <lineage>
        <taxon>Bacteria</taxon>
        <taxon>Candidatus Galligastranaerophilus</taxon>
    </lineage>
</organism>
<dbReference type="PANTHER" id="PTHR46679:SF1">
    <property type="entry name" value="GLUTAREDOXIN-2, MITOCHONDRIAL"/>
    <property type="match status" value="1"/>
</dbReference>
<name>A0A9D1FJB8_9BACT</name>
<dbReference type="PROSITE" id="PS51354">
    <property type="entry name" value="GLUTAREDOXIN_2"/>
    <property type="match status" value="1"/>
</dbReference>
<evidence type="ECO:0000313" key="8">
    <source>
        <dbReference type="Proteomes" id="UP000886865"/>
    </source>
</evidence>
<comment type="similarity">
    <text evidence="1">Belongs to the glutaredoxin family.</text>
</comment>
<dbReference type="GO" id="GO:0015035">
    <property type="term" value="F:protein-disulfide reductase activity"/>
    <property type="evidence" value="ECO:0007669"/>
    <property type="project" value="TreeGrafter"/>
</dbReference>